<evidence type="ECO:0000313" key="11">
    <source>
        <dbReference type="EMBL" id="KAL2821304.1"/>
    </source>
</evidence>
<name>A0ABR4I0M2_9EURO</name>
<evidence type="ECO:0000256" key="6">
    <source>
        <dbReference type="ARBA" id="ARBA00022676"/>
    </source>
</evidence>
<keyword evidence="5" id="KW-0021">Allosteric enzyme</keyword>
<dbReference type="Gene3D" id="3.40.50.2020">
    <property type="match status" value="1"/>
</dbReference>
<evidence type="ECO:0000256" key="1">
    <source>
        <dbReference type="ARBA" id="ARBA00001946"/>
    </source>
</evidence>
<evidence type="ECO:0000256" key="4">
    <source>
        <dbReference type="ARBA" id="ARBA00011894"/>
    </source>
</evidence>
<evidence type="ECO:0000313" key="12">
    <source>
        <dbReference type="Proteomes" id="UP001610335"/>
    </source>
</evidence>
<organism evidence="11 12">
    <name type="scientific">Aspergillus cavernicola</name>
    <dbReference type="NCBI Taxonomy" id="176166"/>
    <lineage>
        <taxon>Eukaryota</taxon>
        <taxon>Fungi</taxon>
        <taxon>Dikarya</taxon>
        <taxon>Ascomycota</taxon>
        <taxon>Pezizomycotina</taxon>
        <taxon>Eurotiomycetes</taxon>
        <taxon>Eurotiomycetidae</taxon>
        <taxon>Eurotiales</taxon>
        <taxon>Aspergillaceae</taxon>
        <taxon>Aspergillus</taxon>
        <taxon>Aspergillus subgen. Nidulantes</taxon>
    </lineage>
</organism>
<dbReference type="CDD" id="cd06223">
    <property type="entry name" value="PRTases_typeI"/>
    <property type="match status" value="1"/>
</dbReference>
<dbReference type="InterPro" id="IPR050054">
    <property type="entry name" value="UPRTase/APRTase"/>
</dbReference>
<dbReference type="EMBL" id="JBFXLS010000065">
    <property type="protein sequence ID" value="KAL2821304.1"/>
    <property type="molecule type" value="Genomic_DNA"/>
</dbReference>
<reference evidence="11 12" key="1">
    <citation type="submission" date="2024-07" db="EMBL/GenBank/DDBJ databases">
        <title>Section-level genome sequencing and comparative genomics of Aspergillus sections Usti and Cavernicolus.</title>
        <authorList>
            <consortium name="Lawrence Berkeley National Laboratory"/>
            <person name="Nybo J.L."/>
            <person name="Vesth T.C."/>
            <person name="Theobald S."/>
            <person name="Frisvad J.C."/>
            <person name="Larsen T.O."/>
            <person name="Kjaerboelling I."/>
            <person name="Rothschild-Mancinelli K."/>
            <person name="Lyhne E.K."/>
            <person name="Kogle M.E."/>
            <person name="Barry K."/>
            <person name="Clum A."/>
            <person name="Na H."/>
            <person name="Ledsgaard L."/>
            <person name="Lin J."/>
            <person name="Lipzen A."/>
            <person name="Kuo A."/>
            <person name="Riley R."/>
            <person name="Mondo S."/>
            <person name="LaButti K."/>
            <person name="Haridas S."/>
            <person name="Pangalinan J."/>
            <person name="Salamov A.A."/>
            <person name="Simmons B.A."/>
            <person name="Magnuson J.K."/>
            <person name="Chen J."/>
            <person name="Drula E."/>
            <person name="Henrissat B."/>
            <person name="Wiebenga A."/>
            <person name="Lubbers R.J."/>
            <person name="Gomes A.C."/>
            <person name="Makela M.R."/>
            <person name="Stajich J."/>
            <person name="Grigoriev I.V."/>
            <person name="Mortensen U.H."/>
            <person name="De vries R.P."/>
            <person name="Baker S.E."/>
            <person name="Andersen M.R."/>
        </authorList>
    </citation>
    <scope>NUCLEOTIDE SEQUENCE [LARGE SCALE GENOMIC DNA]</scope>
    <source>
        <strain evidence="11 12">CBS 600.67</strain>
    </source>
</reference>
<dbReference type="InterPro" id="IPR000836">
    <property type="entry name" value="PRTase_dom"/>
</dbReference>
<evidence type="ECO:0000256" key="7">
    <source>
        <dbReference type="ARBA" id="ARBA00022679"/>
    </source>
</evidence>
<dbReference type="EC" id="2.4.2.9" evidence="4"/>
<keyword evidence="6 11" id="KW-0328">Glycosyltransferase</keyword>
<dbReference type="InterPro" id="IPR029057">
    <property type="entry name" value="PRTase-like"/>
</dbReference>
<comment type="pathway">
    <text evidence="2">Pyrimidine metabolism; UMP biosynthesis via salvage pathway; UMP from uracil: step 1/1.</text>
</comment>
<protein>
    <recommendedName>
        <fullName evidence="4">uracil phosphoribosyltransferase</fullName>
        <ecNumber evidence="4">2.4.2.9</ecNumber>
    </recommendedName>
</protein>
<keyword evidence="12" id="KW-1185">Reference proteome</keyword>
<comment type="cofactor">
    <cofactor evidence="1">
        <name>Mg(2+)</name>
        <dbReference type="ChEBI" id="CHEBI:18420"/>
    </cofactor>
</comment>
<proteinExistence type="inferred from homology"/>
<gene>
    <name evidence="11" type="ORF">BDW59DRAFT_181295</name>
</gene>
<accession>A0ABR4I0M2</accession>
<dbReference type="PANTHER" id="PTHR32315:SF4">
    <property type="entry name" value="URACIL PHOSPHORIBOSYLTRANSFERASE, CHLOROPLASTIC"/>
    <property type="match status" value="1"/>
</dbReference>
<dbReference type="GO" id="GO:0016757">
    <property type="term" value="F:glycosyltransferase activity"/>
    <property type="evidence" value="ECO:0007669"/>
    <property type="project" value="UniProtKB-KW"/>
</dbReference>
<evidence type="ECO:0000256" key="3">
    <source>
        <dbReference type="ARBA" id="ARBA00009516"/>
    </source>
</evidence>
<dbReference type="Proteomes" id="UP001610335">
    <property type="component" value="Unassembled WGS sequence"/>
</dbReference>
<dbReference type="SUPFAM" id="SSF53271">
    <property type="entry name" value="PRTase-like"/>
    <property type="match status" value="1"/>
</dbReference>
<dbReference type="NCBIfam" id="NF001097">
    <property type="entry name" value="PRK00129.1"/>
    <property type="match status" value="1"/>
</dbReference>
<keyword evidence="7" id="KW-0808">Transferase</keyword>
<evidence type="ECO:0000256" key="9">
    <source>
        <dbReference type="ARBA" id="ARBA00023134"/>
    </source>
</evidence>
<evidence type="ECO:0000256" key="8">
    <source>
        <dbReference type="ARBA" id="ARBA00022741"/>
    </source>
</evidence>
<keyword evidence="9" id="KW-0342">GTP-binding</keyword>
<dbReference type="PANTHER" id="PTHR32315">
    <property type="entry name" value="ADENINE PHOSPHORIBOSYLTRANSFERASE"/>
    <property type="match status" value="1"/>
</dbReference>
<evidence type="ECO:0000256" key="2">
    <source>
        <dbReference type="ARBA" id="ARBA00005180"/>
    </source>
</evidence>
<sequence>MPSNVTTISDAKASEILSQLRNESLSPRAVRELVRTLTATLTKHVLKPQAQGEQIAVIVILRSGLAMADAFLDALPEDADAVTYHIGLFREKESLRPVEYYNKLPIKSPKITRAYILDPLVATGGTATAAMDILRDWGIQHITLFSLLGSKEGIEKVAGVWPENSEIYVAAIDDTLDKNGYVRPGLGDIGDRLFGTKLE</sequence>
<feature type="domain" description="Phosphoribosyltransferase" evidence="10">
    <location>
        <begin position="51"/>
        <end position="196"/>
    </location>
</feature>
<comment type="caution">
    <text evidence="11">The sequence shown here is derived from an EMBL/GenBank/DDBJ whole genome shotgun (WGS) entry which is preliminary data.</text>
</comment>
<dbReference type="Pfam" id="PF14681">
    <property type="entry name" value="UPRTase"/>
    <property type="match status" value="1"/>
</dbReference>
<evidence type="ECO:0000259" key="10">
    <source>
        <dbReference type="Pfam" id="PF14681"/>
    </source>
</evidence>
<evidence type="ECO:0000256" key="5">
    <source>
        <dbReference type="ARBA" id="ARBA00022533"/>
    </source>
</evidence>
<comment type="similarity">
    <text evidence="3">Belongs to the UPRTase family.</text>
</comment>
<keyword evidence="8" id="KW-0547">Nucleotide-binding</keyword>